<dbReference type="GO" id="GO:0005840">
    <property type="term" value="C:ribosome"/>
    <property type="evidence" value="ECO:0007669"/>
    <property type="project" value="UniProtKB-KW"/>
</dbReference>
<dbReference type="EMBL" id="HBHY01005234">
    <property type="protein sequence ID" value="CAE0131319.1"/>
    <property type="molecule type" value="Transcribed_RNA"/>
</dbReference>
<keyword evidence="3" id="KW-0687">Ribonucleoprotein</keyword>
<reference evidence="4" key="1">
    <citation type="submission" date="2021-01" db="EMBL/GenBank/DDBJ databases">
        <authorList>
            <person name="Corre E."/>
            <person name="Pelletier E."/>
            <person name="Niang G."/>
            <person name="Scheremetjew M."/>
            <person name="Finn R."/>
            <person name="Kale V."/>
            <person name="Holt S."/>
            <person name="Cochrane G."/>
            <person name="Meng A."/>
            <person name="Brown T."/>
            <person name="Cohen L."/>
        </authorList>
    </citation>
    <scope>NUCLEOTIDE SEQUENCE</scope>
    <source>
        <strain evidence="4">RCC927</strain>
    </source>
</reference>
<evidence type="ECO:0008006" key="5">
    <source>
        <dbReference type="Google" id="ProtNLM"/>
    </source>
</evidence>
<evidence type="ECO:0000256" key="1">
    <source>
        <dbReference type="ARBA" id="ARBA00006598"/>
    </source>
</evidence>
<dbReference type="GO" id="GO:0003735">
    <property type="term" value="F:structural constituent of ribosome"/>
    <property type="evidence" value="ECO:0007669"/>
    <property type="project" value="InterPro"/>
</dbReference>
<dbReference type="InterPro" id="IPR037229">
    <property type="entry name" value="Ribosomal_bL35_sf"/>
</dbReference>
<comment type="similarity">
    <text evidence="1">Belongs to the bacterial ribosomal protein bL35 family.</text>
</comment>
<dbReference type="AlphaFoldDB" id="A0A7S3BCF6"/>
<gene>
    <name evidence="4" type="ORF">PSIN1315_LOCUS3407</name>
</gene>
<dbReference type="InterPro" id="IPR021137">
    <property type="entry name" value="Ribosomal_bL35-like"/>
</dbReference>
<dbReference type="GO" id="GO:1990904">
    <property type="term" value="C:ribonucleoprotein complex"/>
    <property type="evidence" value="ECO:0007669"/>
    <property type="project" value="UniProtKB-KW"/>
</dbReference>
<accession>A0A7S3BCF6</accession>
<dbReference type="SUPFAM" id="SSF143034">
    <property type="entry name" value="L35p-like"/>
    <property type="match status" value="1"/>
</dbReference>
<evidence type="ECO:0000256" key="3">
    <source>
        <dbReference type="ARBA" id="ARBA00023274"/>
    </source>
</evidence>
<evidence type="ECO:0000313" key="4">
    <source>
        <dbReference type="EMBL" id="CAE0131319.1"/>
    </source>
</evidence>
<keyword evidence="2" id="KW-0689">Ribosomal protein</keyword>
<dbReference type="GO" id="GO:0006412">
    <property type="term" value="P:translation"/>
    <property type="evidence" value="ECO:0007669"/>
    <property type="project" value="InterPro"/>
</dbReference>
<proteinExistence type="inferred from homology"/>
<name>A0A7S3BCF6_9VIRI</name>
<organism evidence="4">
    <name type="scientific">Prasinoderma singulare</name>
    <dbReference type="NCBI Taxonomy" id="676789"/>
    <lineage>
        <taxon>Eukaryota</taxon>
        <taxon>Viridiplantae</taxon>
        <taxon>Prasinodermophyta</taxon>
        <taxon>Prasinodermophyceae</taxon>
        <taxon>Prasinodermales</taxon>
        <taxon>Prasinodermaceae</taxon>
        <taxon>Prasinoderma</taxon>
    </lineage>
</organism>
<dbReference type="Gene3D" id="4.10.410.60">
    <property type="match status" value="1"/>
</dbReference>
<dbReference type="Pfam" id="PF01632">
    <property type="entry name" value="Ribosomal_L35p"/>
    <property type="match status" value="1"/>
</dbReference>
<evidence type="ECO:0000256" key="2">
    <source>
        <dbReference type="ARBA" id="ARBA00022980"/>
    </source>
</evidence>
<sequence>MLRRVVQVASARLASGAAAAAAAVQQVAAAAAPMRQQLAGPPASGAPTGGMLPLGARVFSAGGHFKRRTAAKAYKQRHPTGLKRRFRILGSGKVKRFREGSRHRAFHKGATQRNTLARPTLTSAAYGRLLKKFGLRSSFLSTEADAALAARRM</sequence>
<protein>
    <recommendedName>
        <fullName evidence="5">50S ribosomal protein L35</fullName>
    </recommendedName>
</protein>